<accession>V5FV23</accession>
<dbReference type="Pfam" id="PF00155">
    <property type="entry name" value="Aminotran_1_2"/>
    <property type="match status" value="1"/>
</dbReference>
<dbReference type="Gene3D" id="3.40.640.10">
    <property type="entry name" value="Type I PLP-dependent aspartate aminotransferase-like (Major domain)"/>
    <property type="match status" value="1"/>
</dbReference>
<comment type="caution">
    <text evidence="7">The sequence shown here is derived from an EMBL/GenBank/DDBJ whole genome shotgun (WGS) entry which is preliminary data.</text>
</comment>
<evidence type="ECO:0000256" key="4">
    <source>
        <dbReference type="ARBA" id="ARBA00022679"/>
    </source>
</evidence>
<evidence type="ECO:0000256" key="2">
    <source>
        <dbReference type="ARBA" id="ARBA00007441"/>
    </source>
</evidence>
<comment type="cofactor">
    <cofactor evidence="1">
        <name>pyridoxal 5'-phosphate</name>
        <dbReference type="ChEBI" id="CHEBI:597326"/>
    </cofactor>
</comment>
<dbReference type="eggNOG" id="KOG0634">
    <property type="taxonomic scope" value="Eukaryota"/>
</dbReference>
<dbReference type="EMBL" id="BAUL01000061">
    <property type="protein sequence ID" value="GAD93571.1"/>
    <property type="molecule type" value="Genomic_DNA"/>
</dbReference>
<dbReference type="PANTHER" id="PTHR42790:SF1">
    <property type="entry name" value="AROMATIC AMINO ACID AMINOTRANSFERASE, HYPOTHETICAL (EUROFUNG)"/>
    <property type="match status" value="1"/>
</dbReference>
<dbReference type="InterPro" id="IPR015424">
    <property type="entry name" value="PyrdxlP-dep_Trfase"/>
</dbReference>
<dbReference type="FunFam" id="3.40.640.10:FF:000127">
    <property type="entry name" value="Aromatic amino acid aminotransferase C56E4.03"/>
    <property type="match status" value="1"/>
</dbReference>
<dbReference type="OrthoDB" id="691673at2759"/>
<dbReference type="PANTHER" id="PTHR42790">
    <property type="entry name" value="AMINOTRANSFERASE"/>
    <property type="match status" value="1"/>
</dbReference>
<evidence type="ECO:0000313" key="7">
    <source>
        <dbReference type="EMBL" id="GAD93571.1"/>
    </source>
</evidence>
<evidence type="ECO:0000256" key="3">
    <source>
        <dbReference type="ARBA" id="ARBA00022576"/>
    </source>
</evidence>
<protein>
    <submittedName>
        <fullName evidence="7">Aromatic amino acid aminotransferase</fullName>
    </submittedName>
</protein>
<gene>
    <name evidence="7" type="ORF">PVAR5_2183</name>
</gene>
<evidence type="ECO:0000313" key="8">
    <source>
        <dbReference type="Proteomes" id="UP000018001"/>
    </source>
</evidence>
<dbReference type="AlphaFoldDB" id="V5FV23"/>
<dbReference type="InterPro" id="IPR015421">
    <property type="entry name" value="PyrdxlP-dep_Trfase_major"/>
</dbReference>
<keyword evidence="8" id="KW-1185">Reference proteome</keyword>
<dbReference type="InterPro" id="IPR050859">
    <property type="entry name" value="Class-I_PLP-dep_aminotransf"/>
</dbReference>
<keyword evidence="5" id="KW-0663">Pyridoxal phosphate</keyword>
<dbReference type="GO" id="GO:0008483">
    <property type="term" value="F:transaminase activity"/>
    <property type="evidence" value="ECO:0007669"/>
    <property type="project" value="UniProtKB-KW"/>
</dbReference>
<proteinExistence type="inferred from homology"/>
<sequence length="600" mass="67376">MGSLPPPYQMDKDQQVYLPPPLDLSHHYSYTTKNRQASSVKKFYKYFQIPGIHNLAGGLPHVSYFPYDTLEATVALPQRFKPTPNIPGGPPEDDLVDVASLEQPASTRVKVPKESATTNLVKKIDLMTALQYGTAEGYPPLRAFIRKFAREHLHPNVPYAGGPEVILSCGSTDGFSKSIEAFTNVWNKERDWIRDREGIVCEEFAYMNAIQTARPKGLNVVGIAVDEQGMVASGPGGLADVLDNWDFRKGRRPHLMYTVTIGQNPTGGTLSVERRKEIYALCQKYDIIIIEDDPYWNLQFPSAYSLAKQYRGEATGADLYNRNYNSHGKSSGYEFLDSLVPSYLSVDTDGRVVRLDTFSKTIAPGCRLGWITAQPAIIERLTRIAESSTQQPSGFVQAMVAEMIMGPQAAKETGGDDGLQGEDGWKMDGWVRWLEGLRGGYERRMQDMCTALEEGKYIVQDSTDRDLFNSMGDLSDWEVVNKVKMFDFVWPMAGMFVWMKICIETHPLFSQLGGEKLCKALWIFLTRKPYLCLVAPGEMFAATQKSMDVAYLYMRLCFAPMAASDVTEASEKTVEGFKAFWQIKDPNDIDDHEESLRDSL</sequence>
<dbReference type="HOGENOM" id="CLU_017584_0_5_1"/>
<dbReference type="Proteomes" id="UP000018001">
    <property type="component" value="Unassembled WGS sequence"/>
</dbReference>
<dbReference type="GO" id="GO:0030170">
    <property type="term" value="F:pyridoxal phosphate binding"/>
    <property type="evidence" value="ECO:0007669"/>
    <property type="project" value="InterPro"/>
</dbReference>
<evidence type="ECO:0000256" key="1">
    <source>
        <dbReference type="ARBA" id="ARBA00001933"/>
    </source>
</evidence>
<organism evidence="7 8">
    <name type="scientific">Byssochlamys spectabilis (strain No. 5 / NBRC 109023)</name>
    <name type="common">Paecilomyces variotii</name>
    <dbReference type="NCBI Taxonomy" id="1356009"/>
    <lineage>
        <taxon>Eukaryota</taxon>
        <taxon>Fungi</taxon>
        <taxon>Dikarya</taxon>
        <taxon>Ascomycota</taxon>
        <taxon>Pezizomycotina</taxon>
        <taxon>Eurotiomycetes</taxon>
        <taxon>Eurotiomycetidae</taxon>
        <taxon>Eurotiales</taxon>
        <taxon>Thermoascaceae</taxon>
        <taxon>Paecilomyces</taxon>
    </lineage>
</organism>
<dbReference type="GO" id="GO:1901605">
    <property type="term" value="P:alpha-amino acid metabolic process"/>
    <property type="evidence" value="ECO:0007669"/>
    <property type="project" value="TreeGrafter"/>
</dbReference>
<name>V5FV23_BYSSN</name>
<reference evidence="8" key="1">
    <citation type="journal article" date="2014" name="Genome Announc.">
        <title>Draft genome sequence of the formaldehyde-resistant fungus Byssochlamys spectabilis No. 5 (anamorph Paecilomyces variotii No. 5) (NBRC109023).</title>
        <authorList>
            <person name="Oka T."/>
            <person name="Ekino K."/>
            <person name="Fukuda K."/>
            <person name="Nomura Y."/>
        </authorList>
    </citation>
    <scope>NUCLEOTIDE SEQUENCE [LARGE SCALE GENOMIC DNA]</scope>
    <source>
        <strain evidence="8">No. 5 / NBRC 109023</strain>
    </source>
</reference>
<keyword evidence="4 7" id="KW-0808">Transferase</keyword>
<dbReference type="InParanoid" id="V5FV23"/>
<evidence type="ECO:0000259" key="6">
    <source>
        <dbReference type="Pfam" id="PF00155"/>
    </source>
</evidence>
<evidence type="ECO:0000256" key="5">
    <source>
        <dbReference type="ARBA" id="ARBA00022898"/>
    </source>
</evidence>
<dbReference type="CDD" id="cd00609">
    <property type="entry name" value="AAT_like"/>
    <property type="match status" value="1"/>
</dbReference>
<feature type="domain" description="Aminotransferase class I/classII large" evidence="6">
    <location>
        <begin position="127"/>
        <end position="411"/>
    </location>
</feature>
<comment type="similarity">
    <text evidence="2">Belongs to the class-I pyridoxal-phosphate-dependent aminotransferase family.</text>
</comment>
<keyword evidence="3 7" id="KW-0032">Aminotransferase</keyword>
<dbReference type="SUPFAM" id="SSF53383">
    <property type="entry name" value="PLP-dependent transferases"/>
    <property type="match status" value="1"/>
</dbReference>
<dbReference type="InterPro" id="IPR004839">
    <property type="entry name" value="Aminotransferase_I/II_large"/>
</dbReference>